<evidence type="ECO:0000256" key="9">
    <source>
        <dbReference type="RuleBase" id="RU368006"/>
    </source>
</evidence>
<evidence type="ECO:0000256" key="10">
    <source>
        <dbReference type="SAM" id="MobiDB-lite"/>
    </source>
</evidence>
<dbReference type="InterPro" id="IPR044161">
    <property type="entry name" value="SPS"/>
</dbReference>
<dbReference type="Pfam" id="PF05116">
    <property type="entry name" value="S6PP"/>
    <property type="match status" value="1"/>
</dbReference>
<evidence type="ECO:0000256" key="5">
    <source>
        <dbReference type="ARBA" id="ARBA00022676"/>
    </source>
</evidence>
<evidence type="ECO:0000256" key="8">
    <source>
        <dbReference type="ARBA" id="ARBA00047471"/>
    </source>
</evidence>
<reference evidence="15" key="1">
    <citation type="submission" date="2021-01" db="EMBL/GenBank/DDBJ databases">
        <title>Adiantum capillus-veneris genome.</title>
        <authorList>
            <person name="Fang Y."/>
            <person name="Liao Q."/>
        </authorList>
    </citation>
    <scope>NUCLEOTIDE SEQUENCE</scope>
    <source>
        <strain evidence="15">H3</strain>
        <tissue evidence="15">Leaf</tissue>
    </source>
</reference>
<dbReference type="AlphaFoldDB" id="A0A9D4UJ73"/>
<evidence type="ECO:0000313" key="15">
    <source>
        <dbReference type="EMBL" id="KAI5068908.1"/>
    </source>
</evidence>
<dbReference type="EMBL" id="JABFUD020000016">
    <property type="protein sequence ID" value="KAI5068619.1"/>
    <property type="molecule type" value="Genomic_DNA"/>
</dbReference>
<evidence type="ECO:0000259" key="13">
    <source>
        <dbReference type="Pfam" id="PF05116"/>
    </source>
</evidence>
<dbReference type="Gene3D" id="3.90.1070.10">
    <property type="match status" value="1"/>
</dbReference>
<dbReference type="NCBIfam" id="TIGR02468">
    <property type="entry name" value="sucrsPsyn_pln"/>
    <property type="match status" value="1"/>
</dbReference>
<comment type="function">
    <text evidence="7 9">Plays a role in photosynthetic sucrose synthesis by catalyzing the rate-limiting step of sucrose biosynthesis from UDP-glucose and fructose- 6-phosphate. Involved in the regulation of carbon partitioning in the leaves of plants. May regulate the synthesis of sucrose and therefore play a major role as a limiting factor in the export of photoassimilates out of the leaf. Plays a role for sucrose availability that is essential for plant growth and fiber elongation.</text>
</comment>
<feature type="domain" description="Sucrose synthase first GT-B" evidence="12">
    <location>
        <begin position="198"/>
        <end position="429"/>
    </location>
</feature>
<dbReference type="InterPro" id="IPR001296">
    <property type="entry name" value="Glyco_trans_1"/>
</dbReference>
<sequence length="1070" mass="120373">MDGNEWINGYLEAILDAGAVIAKHRHQQSRSSSLSSPSPAPSAAAALPPSSNNSGIVSASWKSELLQDQGNINPTKFFVEEVTSGFDETDLYKTWMKSIAMRSAQTRNNRMENLCWRIWHLTRKKKQIAWEDAQRLARRHYEREQGHKAASKELSELSDGEKPDQSSKSKTGPNLSRNYSNFEMFVQQQQPQKKKSLYIVLISIHGLVRGYNMELGRDSDTGGQVKYVVELARALAMMQEVYRVDLLTRQICSPDVDWSYWEPTEMLTHGDTEGAGEGSGAYIVRIPCGPRDKYVAKERLWPYVQEFVDGALAHILNMSRALGEQVHGGERHVWPHVIHGHYADAGNIACLLAGALDVPMVLTGHSLGRNKLEQLLKQGRDTREDINSTYRIMRRIEGEELSLDGAEIVITSTRQEIEEQWGLYDGFDVKLERVLRARAKQGMSCYGRYMPRMLVIPPGMDFSSVISPDAEDGDSDGGALSEPISPKPEPTIWGEIKRFFSNPHKPIILALARPDPKKNLTTLVKAFGESRSLRELANLVLVMGNRDDIDEMSGGNASVLTTILKLIDKFNLYGLVAYPKHHKQSDVPSIYRLTARTKGVFINPALVEPFGLTLIEAAAQGIPTVATKNGGPVDINKALKNGLLVDPHNQKEIADALLKLVSDRNMWIECQKNGLANIHFYSWPQHCRVYLARIAQCRMQHRHWQDGSLLDRQQVVDEEFTRDSLKDVHTHLSIDERSVGNGLDFFEHQSKLQSVQEHSNGSNFLHADGKGFWQRKMKKVFIIAIDSYDAGGKPDRKMLEAIQEIIKHVKAEPSIHGPGFILSTAMRLSEMVELLNLGGLDLYEFDALICGSGSEIYYPDVYADHASTGLSKYQFCIDQDYAMHIDHRWGREGVRKTIARFLVSGVDNVLDMQRPLPIEEDEACANEHCLAYKVKDPSQALRVEELRKNLRMRGLRCHVLYCKNESHLYIMPLFASRAQALRYLFVRWGTDISNMIVFVGEAGDNDYEELLSGAHKTIVLKGCVEGNGSERLLRGSGSYYKEDMVPAESPNIITVDVSELSQALQNAMQR</sequence>
<dbReference type="InterPro" id="IPR023214">
    <property type="entry name" value="HAD_sf"/>
</dbReference>
<evidence type="ECO:0000256" key="3">
    <source>
        <dbReference type="ARBA" id="ARBA00011774"/>
    </source>
</evidence>
<dbReference type="Proteomes" id="UP000886520">
    <property type="component" value="Chromosome 16"/>
</dbReference>
<dbReference type="GO" id="GO:0046524">
    <property type="term" value="F:sucrose-phosphate synthase activity"/>
    <property type="evidence" value="ECO:0007669"/>
    <property type="project" value="UniProtKB-UniRule"/>
</dbReference>
<evidence type="ECO:0000256" key="1">
    <source>
        <dbReference type="ARBA" id="ARBA00005027"/>
    </source>
</evidence>
<gene>
    <name evidence="14" type="ORF">GOP47_0016964</name>
    <name evidence="15" type="ORF">GOP47_0017253</name>
</gene>
<dbReference type="OrthoDB" id="512920at2759"/>
<comment type="similarity">
    <text evidence="2 9">Belongs to the glycosyltransferase 1 family.</text>
</comment>
<dbReference type="EMBL" id="JABFUD020000016">
    <property type="protein sequence ID" value="KAI5068908.1"/>
    <property type="molecule type" value="Genomic_DNA"/>
</dbReference>
<evidence type="ECO:0000313" key="16">
    <source>
        <dbReference type="Proteomes" id="UP000886520"/>
    </source>
</evidence>
<dbReference type="CDD" id="cd16419">
    <property type="entry name" value="HAD_SPS"/>
    <property type="match status" value="1"/>
</dbReference>
<keyword evidence="16" id="KW-1185">Reference proteome</keyword>
<dbReference type="InterPro" id="IPR000368">
    <property type="entry name" value="Sucrose_synth_GT-B1"/>
</dbReference>
<name>A0A9D4UJ73_ADICA</name>
<dbReference type="InterPro" id="IPR006380">
    <property type="entry name" value="SPP-like_dom"/>
</dbReference>
<feature type="domain" description="Glycosyl transferase family 1" evidence="11">
    <location>
        <begin position="498"/>
        <end position="673"/>
    </location>
</feature>
<dbReference type="Pfam" id="PF00534">
    <property type="entry name" value="Glycos_transf_1"/>
    <property type="match status" value="1"/>
</dbReference>
<dbReference type="GO" id="GO:0005986">
    <property type="term" value="P:sucrose biosynthetic process"/>
    <property type="evidence" value="ECO:0007669"/>
    <property type="project" value="UniProtKB-UniRule"/>
</dbReference>
<evidence type="ECO:0000259" key="11">
    <source>
        <dbReference type="Pfam" id="PF00534"/>
    </source>
</evidence>
<comment type="subunit">
    <text evidence="3 9">Homodimer or homotetramer.</text>
</comment>
<evidence type="ECO:0000259" key="12">
    <source>
        <dbReference type="Pfam" id="PF00862"/>
    </source>
</evidence>
<feature type="region of interest" description="Disordered" evidence="10">
    <location>
        <begin position="141"/>
        <end position="174"/>
    </location>
</feature>
<accession>A0A9D4UJ73</accession>
<evidence type="ECO:0000256" key="2">
    <source>
        <dbReference type="ARBA" id="ARBA00006530"/>
    </source>
</evidence>
<feature type="region of interest" description="Disordered" evidence="10">
    <location>
        <begin position="26"/>
        <end position="52"/>
    </location>
</feature>
<dbReference type="PANTHER" id="PTHR46039:SF5">
    <property type="entry name" value="SUCROSE-PHOSPHATE SYNTHASE 3-RELATED"/>
    <property type="match status" value="1"/>
</dbReference>
<dbReference type="SUPFAM" id="SSF53756">
    <property type="entry name" value="UDP-Glycosyltransferase/glycogen phosphorylase"/>
    <property type="match status" value="1"/>
</dbReference>
<evidence type="ECO:0000256" key="6">
    <source>
        <dbReference type="ARBA" id="ARBA00022679"/>
    </source>
</evidence>
<evidence type="ECO:0000256" key="7">
    <source>
        <dbReference type="ARBA" id="ARBA00024883"/>
    </source>
</evidence>
<feature type="compositionally biased region" description="Low complexity" evidence="10">
    <location>
        <begin position="31"/>
        <end position="52"/>
    </location>
</feature>
<dbReference type="Gene3D" id="3.40.50.1000">
    <property type="entry name" value="HAD superfamily/HAD-like"/>
    <property type="match status" value="1"/>
</dbReference>
<comment type="catalytic activity">
    <reaction evidence="8 9">
        <text>beta-D-fructose 6-phosphate + UDP-alpha-D-glucose = sucrose 6(F)-phosphate + UDP + H(+)</text>
        <dbReference type="Rhea" id="RHEA:22172"/>
        <dbReference type="ChEBI" id="CHEBI:15378"/>
        <dbReference type="ChEBI" id="CHEBI:57634"/>
        <dbReference type="ChEBI" id="CHEBI:57723"/>
        <dbReference type="ChEBI" id="CHEBI:58223"/>
        <dbReference type="ChEBI" id="CHEBI:58885"/>
        <dbReference type="EC" id="2.4.1.14"/>
    </reaction>
</comment>
<comment type="pathway">
    <text evidence="1 9">Glycan biosynthesis; sucrose biosynthesis; sucrose from D-fructose 6-phosphate and UDP-alpha-D-glucose: step 1/2.</text>
</comment>
<comment type="caution">
    <text evidence="15">The sequence shown here is derived from an EMBL/GenBank/DDBJ whole genome shotgun (WGS) entry which is preliminary data.</text>
</comment>
<protein>
    <recommendedName>
        <fullName evidence="4 9">Sucrose-phosphate synthase</fullName>
        <ecNumber evidence="4 9">2.4.1.14</ecNumber>
    </recommendedName>
</protein>
<feature type="region of interest" description="Disordered" evidence="10">
    <location>
        <begin position="467"/>
        <end position="486"/>
    </location>
</feature>
<feature type="domain" description="Sucrose phosphatase-like" evidence="13">
    <location>
        <begin position="793"/>
        <end position="1019"/>
    </location>
</feature>
<dbReference type="Pfam" id="PF00862">
    <property type="entry name" value="GT-B_Sucrose_synth"/>
    <property type="match status" value="1"/>
</dbReference>
<proteinExistence type="inferred from homology"/>
<dbReference type="InterPro" id="IPR012819">
    <property type="entry name" value="SPS_pln"/>
</dbReference>
<evidence type="ECO:0000256" key="4">
    <source>
        <dbReference type="ARBA" id="ARBA00012536"/>
    </source>
</evidence>
<keyword evidence="6 9" id="KW-0808">Transferase</keyword>
<organism evidence="15 16">
    <name type="scientific">Adiantum capillus-veneris</name>
    <name type="common">Maidenhair fern</name>
    <dbReference type="NCBI Taxonomy" id="13818"/>
    <lineage>
        <taxon>Eukaryota</taxon>
        <taxon>Viridiplantae</taxon>
        <taxon>Streptophyta</taxon>
        <taxon>Embryophyta</taxon>
        <taxon>Tracheophyta</taxon>
        <taxon>Polypodiopsida</taxon>
        <taxon>Polypodiidae</taxon>
        <taxon>Polypodiales</taxon>
        <taxon>Pteridineae</taxon>
        <taxon>Pteridaceae</taxon>
        <taxon>Vittarioideae</taxon>
        <taxon>Adiantum</taxon>
    </lineage>
</organism>
<dbReference type="CDD" id="cd03800">
    <property type="entry name" value="GT4_sucrose_synthase"/>
    <property type="match status" value="1"/>
</dbReference>
<keyword evidence="5 9" id="KW-0328">Glycosyltransferase</keyword>
<evidence type="ECO:0000313" key="14">
    <source>
        <dbReference type="EMBL" id="KAI5068619.1"/>
    </source>
</evidence>
<feature type="compositionally biased region" description="Basic and acidic residues" evidence="10">
    <location>
        <begin position="141"/>
        <end position="167"/>
    </location>
</feature>
<dbReference type="PANTHER" id="PTHR46039">
    <property type="entry name" value="SUCROSE-PHOSPHATE SYNTHASE 3-RELATED"/>
    <property type="match status" value="1"/>
</dbReference>
<dbReference type="EC" id="2.4.1.14" evidence="4 9"/>
<dbReference type="Gene3D" id="3.40.50.2000">
    <property type="entry name" value="Glycogen Phosphorylase B"/>
    <property type="match status" value="2"/>
</dbReference>
<dbReference type="InterPro" id="IPR035659">
    <property type="entry name" value="SPS_C"/>
</dbReference>